<reference evidence="1" key="3">
    <citation type="journal article" date="2000" name="Genome Res.">
        <title>RIKEN integrated sequence analysis (RISA) system--384-format sequencing pipeline with 384 multicapillary sequencer.</title>
        <authorList>
            <person name="Shibata K."/>
            <person name="Itoh M."/>
            <person name="Aizawa K."/>
            <person name="Nagaoka S."/>
            <person name="Sasaki N."/>
            <person name="Carninci P."/>
            <person name="Konno H."/>
            <person name="Akiyama J."/>
            <person name="Nishi K."/>
            <person name="Kitsunai T."/>
            <person name="Tashiro H."/>
            <person name="Itoh M."/>
            <person name="Sumi N."/>
            <person name="Ishii Y."/>
            <person name="Nakamura S."/>
            <person name="Hazama M."/>
            <person name="Nishine T."/>
            <person name="Harada A."/>
            <person name="Yamamoto R."/>
            <person name="Matsumoto H."/>
            <person name="Sakaguchi S."/>
            <person name="Ikegami T."/>
            <person name="Kashiwagi K."/>
            <person name="Fujiwake S."/>
            <person name="Inoue K."/>
            <person name="Togawa Y."/>
            <person name="Izawa M."/>
            <person name="Ohara E."/>
            <person name="Watahiki M."/>
            <person name="Yoneda Y."/>
            <person name="Ishikawa T."/>
            <person name="Ozawa K."/>
            <person name="Tanaka T."/>
            <person name="Matsuura S."/>
            <person name="Kawai J."/>
            <person name="Okazaki Y."/>
            <person name="Muramatsu M."/>
            <person name="Inoue Y."/>
            <person name="Kira A."/>
            <person name="Hayashizaki Y."/>
        </authorList>
    </citation>
    <scope>NUCLEOTIDE SEQUENCE</scope>
    <source>
        <strain evidence="1">NOD</strain>
        <tissue evidence="1">Activated spleen</tissue>
    </source>
</reference>
<reference evidence="1" key="4">
    <citation type="journal article" date="2001" name="Nature">
        <title>Functional annotation of a full-length mouse cDNA collection.</title>
        <authorList>
            <consortium name="The RIKEN Genome Exploration Research Group Phase II Team and the FANTOM Consortium"/>
        </authorList>
    </citation>
    <scope>NUCLEOTIDE SEQUENCE</scope>
    <source>
        <strain evidence="1">NOD</strain>
        <tissue evidence="1">Activated spleen</tissue>
    </source>
</reference>
<reference evidence="1" key="5">
    <citation type="journal article" date="2002" name="Nature">
        <title>Analysis of the mouse transcriptome based on functional annotation of 60,770 full-length cDNAs.</title>
        <authorList>
            <consortium name="The FANTOM Consortium and the RIKEN Genome Exploration Research Group Phase I and II Team"/>
        </authorList>
    </citation>
    <scope>NUCLEOTIDE SEQUENCE</scope>
    <source>
        <strain evidence="1">NOD</strain>
        <tissue evidence="1">Activated spleen</tissue>
    </source>
</reference>
<protein>
    <submittedName>
        <fullName evidence="1">Uncharacterized protein</fullName>
    </submittedName>
</protein>
<proteinExistence type="evidence at transcript level"/>
<evidence type="ECO:0000313" key="1">
    <source>
        <dbReference type="EMBL" id="BAE34069.1"/>
    </source>
</evidence>
<sequence>MRFLISFTSLRRTTEKKGSVTSMPIIKYLVPSIRSNSEAFLTCCSPLNKFQFSIGVSTERTKRCHSSEKLTFSDLK</sequence>
<dbReference type="EMBL" id="AK157371">
    <property type="protein sequence ID" value="BAE34069.1"/>
    <property type="molecule type" value="mRNA"/>
</dbReference>
<dbReference type="AlphaFoldDB" id="Q3TZY7"/>
<reference evidence="1" key="7">
    <citation type="journal article" date="2005" name="Science">
        <title>The Transcriptional Landscape of the Mammalian Genome.</title>
        <authorList>
            <consortium name="The FANTOM Consortium"/>
            <consortium name="Riken Genome Exploration Research Group and Genome Science Group (Genome Network Project Core Group)"/>
        </authorList>
    </citation>
    <scope>NUCLEOTIDE SEQUENCE</scope>
    <source>
        <strain evidence="1">NOD</strain>
        <tissue evidence="1">Activated spleen</tissue>
    </source>
</reference>
<organism evidence="1">
    <name type="scientific">Mus musculus</name>
    <name type="common">Mouse</name>
    <dbReference type="NCBI Taxonomy" id="10090"/>
    <lineage>
        <taxon>Eukaryota</taxon>
        <taxon>Metazoa</taxon>
        <taxon>Chordata</taxon>
        <taxon>Craniata</taxon>
        <taxon>Vertebrata</taxon>
        <taxon>Euteleostomi</taxon>
        <taxon>Mammalia</taxon>
        <taxon>Eutheria</taxon>
        <taxon>Euarchontoglires</taxon>
        <taxon>Glires</taxon>
        <taxon>Rodentia</taxon>
        <taxon>Myomorpha</taxon>
        <taxon>Muroidea</taxon>
        <taxon>Muridae</taxon>
        <taxon>Murinae</taxon>
        <taxon>Mus</taxon>
        <taxon>Mus</taxon>
    </lineage>
</organism>
<accession>Q3TZY7</accession>
<reference evidence="1" key="8">
    <citation type="journal article" date="2005" name="Science">
        <title>Antisense Transcription in the Mammalian Transcriptome.</title>
        <authorList>
            <consortium name="RIKEN Genome Exploration Research Group and Genome Science Group (Genome Network Project Core Group) and the FANTOM Consortium"/>
        </authorList>
    </citation>
    <scope>NUCLEOTIDE SEQUENCE</scope>
    <source>
        <strain evidence="1">NOD</strain>
        <tissue evidence="1">Activated spleen</tissue>
    </source>
</reference>
<name>Q3TZY7_MOUSE</name>
<reference evidence="1" key="1">
    <citation type="journal article" date="1999" name="Methods Enzymol.">
        <title>High-efficiency full-length cDNA cloning.</title>
        <authorList>
            <person name="Carninci P."/>
            <person name="Hayashizaki Y."/>
        </authorList>
    </citation>
    <scope>NUCLEOTIDE SEQUENCE</scope>
    <source>
        <strain evidence="1">NOD</strain>
        <tissue evidence="1">Activated spleen</tissue>
    </source>
</reference>
<reference evidence="1" key="6">
    <citation type="submission" date="2004-03" db="EMBL/GenBank/DDBJ databases">
        <authorList>
            <person name="Arakawa T."/>
            <person name="Carninci P."/>
            <person name="Fukuda S."/>
            <person name="Hashizume W."/>
            <person name="Hayashida K."/>
            <person name="Hori F."/>
            <person name="Iida J."/>
            <person name="Imamura K."/>
            <person name="Imotani K."/>
            <person name="Itoh M."/>
            <person name="Kanagawa S."/>
            <person name="Kawai J."/>
            <person name="Kojima M."/>
            <person name="Konno H."/>
            <person name="Murata M."/>
            <person name="Nakamura M."/>
            <person name="Ninomiya N."/>
            <person name="Nishiyori H."/>
            <person name="Nomura K."/>
            <person name="Ohno M."/>
            <person name="Sakazume N."/>
            <person name="Sano H."/>
            <person name="Sasaki D."/>
            <person name="Shibata K."/>
            <person name="Shiraki T."/>
            <person name="Tagami M."/>
            <person name="Tagami Y."/>
            <person name="Waki K."/>
            <person name="Watahiki A."/>
            <person name="Muramatsu M."/>
            <person name="Hayashizaki Y."/>
        </authorList>
    </citation>
    <scope>NUCLEOTIDE SEQUENCE</scope>
    <source>
        <strain evidence="1">NOD</strain>
        <tissue evidence="1">Activated spleen</tissue>
    </source>
</reference>
<reference evidence="1" key="2">
    <citation type="journal article" date="2000" name="Genome Res.">
        <title>Normalization and subtraction of cap-trapper-selected cDNAs to prepare full-length cDNA libraries for rapid discovery of new genes.</title>
        <authorList>
            <person name="Carninci P."/>
            <person name="Shibata Y."/>
            <person name="Hayatsu N."/>
            <person name="Sugahara Y."/>
            <person name="Shibata K."/>
            <person name="Itoh M."/>
            <person name="Konno H."/>
            <person name="Okazaki Y."/>
            <person name="Muramatsu M."/>
            <person name="Hayashizaki Y."/>
        </authorList>
    </citation>
    <scope>NUCLEOTIDE SEQUENCE</scope>
    <source>
        <strain evidence="1">NOD</strain>
        <tissue evidence="1">Activated spleen</tissue>
    </source>
</reference>